<gene>
    <name evidence="8" type="ORF">XM52_08110</name>
</gene>
<dbReference type="FunFam" id="3.40.50.300:FF:000134">
    <property type="entry name" value="Iron-enterobactin ABC transporter ATP-binding protein"/>
    <property type="match status" value="1"/>
</dbReference>
<name>A0A0T5PB74_9RHOB</name>
<evidence type="ECO:0000313" key="8">
    <source>
        <dbReference type="EMBL" id="KRS18387.1"/>
    </source>
</evidence>
<keyword evidence="9" id="KW-1185">Reference proteome</keyword>
<dbReference type="Proteomes" id="UP000051401">
    <property type="component" value="Unassembled WGS sequence"/>
</dbReference>
<dbReference type="InterPro" id="IPR003593">
    <property type="entry name" value="AAA+_ATPase"/>
</dbReference>
<dbReference type="AlphaFoldDB" id="A0A0T5PB74"/>
<evidence type="ECO:0000256" key="5">
    <source>
        <dbReference type="ARBA" id="ARBA00022967"/>
    </source>
</evidence>
<organism evidence="8 9">
    <name type="scientific">Roseovarius indicus</name>
    <dbReference type="NCBI Taxonomy" id="540747"/>
    <lineage>
        <taxon>Bacteria</taxon>
        <taxon>Pseudomonadati</taxon>
        <taxon>Pseudomonadota</taxon>
        <taxon>Alphaproteobacteria</taxon>
        <taxon>Rhodobacterales</taxon>
        <taxon>Roseobacteraceae</taxon>
        <taxon>Roseovarius</taxon>
    </lineage>
</organism>
<evidence type="ECO:0000256" key="2">
    <source>
        <dbReference type="ARBA" id="ARBA00022448"/>
    </source>
</evidence>
<keyword evidence="5" id="KW-1278">Translocase</keyword>
<dbReference type="STRING" id="540747.SAMN04488031_101468"/>
<dbReference type="SMART" id="SM00382">
    <property type="entry name" value="AAA"/>
    <property type="match status" value="1"/>
</dbReference>
<dbReference type="InterPro" id="IPR003439">
    <property type="entry name" value="ABC_transporter-like_ATP-bd"/>
</dbReference>
<dbReference type="SUPFAM" id="SSF52540">
    <property type="entry name" value="P-loop containing nucleoside triphosphate hydrolases"/>
    <property type="match status" value="1"/>
</dbReference>
<dbReference type="PROSITE" id="PS50893">
    <property type="entry name" value="ABC_TRANSPORTER_2"/>
    <property type="match status" value="1"/>
</dbReference>
<keyword evidence="3" id="KW-0547">Nucleotide-binding</keyword>
<evidence type="ECO:0000259" key="7">
    <source>
        <dbReference type="PROSITE" id="PS50893"/>
    </source>
</evidence>
<dbReference type="PATRIC" id="fig|540747.5.peg.4409"/>
<comment type="caution">
    <text evidence="8">The sequence shown here is derived from an EMBL/GenBank/DDBJ whole genome shotgun (WGS) entry which is preliminary data.</text>
</comment>
<dbReference type="GO" id="GO:0016887">
    <property type="term" value="F:ATP hydrolysis activity"/>
    <property type="evidence" value="ECO:0007669"/>
    <property type="project" value="InterPro"/>
</dbReference>
<comment type="similarity">
    <text evidence="1">Belongs to the ABC transporter superfamily.</text>
</comment>
<dbReference type="PANTHER" id="PTHR42794">
    <property type="entry name" value="HEMIN IMPORT ATP-BINDING PROTEIN HMUV"/>
    <property type="match status" value="1"/>
</dbReference>
<keyword evidence="2" id="KW-0813">Transport</keyword>
<evidence type="ECO:0000256" key="3">
    <source>
        <dbReference type="ARBA" id="ARBA00022741"/>
    </source>
</evidence>
<dbReference type="InterPro" id="IPR027417">
    <property type="entry name" value="P-loop_NTPase"/>
</dbReference>
<protein>
    <submittedName>
        <fullName evidence="8">ABC transporter</fullName>
    </submittedName>
</protein>
<dbReference type="PANTHER" id="PTHR42794:SF1">
    <property type="entry name" value="HEMIN IMPORT ATP-BINDING PROTEIN HMUV"/>
    <property type="match status" value="1"/>
</dbReference>
<dbReference type="Pfam" id="PF00005">
    <property type="entry name" value="ABC_tran"/>
    <property type="match status" value="1"/>
</dbReference>
<accession>A0A0T5PB74</accession>
<evidence type="ECO:0000256" key="1">
    <source>
        <dbReference type="ARBA" id="ARBA00005417"/>
    </source>
</evidence>
<reference evidence="8 9" key="1">
    <citation type="submission" date="2015-04" db="EMBL/GenBank/DDBJ databases">
        <title>The draft genome sequence of Roseovarius indicus B108T.</title>
        <authorList>
            <person name="Li G."/>
            <person name="Lai Q."/>
            <person name="Shao Z."/>
            <person name="Yan P."/>
        </authorList>
    </citation>
    <scope>NUCLEOTIDE SEQUENCE [LARGE SCALE GENOMIC DNA]</scope>
    <source>
        <strain evidence="8 9">B108</strain>
    </source>
</reference>
<dbReference type="GO" id="GO:0005524">
    <property type="term" value="F:ATP binding"/>
    <property type="evidence" value="ECO:0007669"/>
    <property type="project" value="UniProtKB-KW"/>
</dbReference>
<feature type="domain" description="ABC transporter" evidence="7">
    <location>
        <begin position="3"/>
        <end position="242"/>
    </location>
</feature>
<dbReference type="PROSITE" id="PS00211">
    <property type="entry name" value="ABC_TRANSPORTER_1"/>
    <property type="match status" value="1"/>
</dbReference>
<dbReference type="CDD" id="cd03214">
    <property type="entry name" value="ABC_Iron-Siderophores_B12_Hemin"/>
    <property type="match status" value="1"/>
</dbReference>
<sequence>MMLEARNLAIGYGATTIGTELALQVTGGDILCLLGPNGCGKTTLFRTLLGLLPALAGTVTLGGKPLAAQTRAEIARQVAYVPQAHAPPFPFEALEVVLMGRTARLGLFGQPGRQDRDCAFHALDQLGIADLAHRDYARLSGGQRQLVLIARALAQEAPLIVMDEPTASLDFGNQAQVLAHVAALADGAAAGGRGVIMSTHDPDQALALNARVLLMKDGRAFAEGPAEAVLTGDTLSAVYGIPVTVETTGSGRKVCLPSLDRQSAPTMTSEAFTIA</sequence>
<evidence type="ECO:0000256" key="4">
    <source>
        <dbReference type="ARBA" id="ARBA00022840"/>
    </source>
</evidence>
<dbReference type="EMBL" id="LAXI01000004">
    <property type="protein sequence ID" value="KRS18387.1"/>
    <property type="molecule type" value="Genomic_DNA"/>
</dbReference>
<evidence type="ECO:0000313" key="9">
    <source>
        <dbReference type="Proteomes" id="UP000051401"/>
    </source>
</evidence>
<proteinExistence type="inferred from homology"/>
<dbReference type="Gene3D" id="3.40.50.300">
    <property type="entry name" value="P-loop containing nucleotide triphosphate hydrolases"/>
    <property type="match status" value="1"/>
</dbReference>
<keyword evidence="4" id="KW-0067">ATP-binding</keyword>
<dbReference type="InterPro" id="IPR017871">
    <property type="entry name" value="ABC_transporter-like_CS"/>
</dbReference>
<evidence type="ECO:0000256" key="6">
    <source>
        <dbReference type="ARBA" id="ARBA00037066"/>
    </source>
</evidence>
<comment type="function">
    <text evidence="6">Part of the ABC transporter complex HmuTUV involved in hemin import. Responsible for energy coupling to the transport system.</text>
</comment>